<dbReference type="EMBL" id="LQWZ01000009">
    <property type="protein sequence ID" value="OAH58484.1"/>
    <property type="molecule type" value="Genomic_DNA"/>
</dbReference>
<protein>
    <submittedName>
        <fullName evidence="1">Uncharacterized protein</fullName>
    </submittedName>
</protein>
<evidence type="ECO:0000313" key="1">
    <source>
        <dbReference type="EMBL" id="OAH58484.1"/>
    </source>
</evidence>
<gene>
    <name evidence="1" type="ORF">AWH48_18055</name>
</gene>
<proteinExistence type="predicted"/>
<name>A0A177KZK4_9BACI</name>
<evidence type="ECO:0000313" key="2">
    <source>
        <dbReference type="Proteomes" id="UP000077271"/>
    </source>
</evidence>
<dbReference type="Proteomes" id="UP000077271">
    <property type="component" value="Unassembled WGS sequence"/>
</dbReference>
<dbReference type="AlphaFoldDB" id="A0A177KZK4"/>
<organism evidence="1 2">
    <name type="scientific">Domibacillus aminovorans</name>
    <dbReference type="NCBI Taxonomy" id="29332"/>
    <lineage>
        <taxon>Bacteria</taxon>
        <taxon>Bacillati</taxon>
        <taxon>Bacillota</taxon>
        <taxon>Bacilli</taxon>
        <taxon>Bacillales</taxon>
        <taxon>Bacillaceae</taxon>
        <taxon>Domibacillus</taxon>
    </lineage>
</organism>
<reference evidence="1 2" key="1">
    <citation type="submission" date="2016-01" db="EMBL/GenBank/DDBJ databases">
        <title>Investigation of taxonomic status of Bacillus aminovorans.</title>
        <authorList>
            <person name="Verma A."/>
            <person name="Pal Y."/>
            <person name="Krishnamurthi S."/>
        </authorList>
    </citation>
    <scope>NUCLEOTIDE SEQUENCE [LARGE SCALE GENOMIC DNA]</scope>
    <source>
        <strain evidence="1 2">DSM 4337</strain>
    </source>
</reference>
<sequence>MSFVVCRMDKMKAPALRGIQFHNQRERESWTNFDVVSPDLDIFVFRTFHKRSTLFRYLTKKSFIGKTAK</sequence>
<accession>A0A177KZK4</accession>
<comment type="caution">
    <text evidence="1">The sequence shown here is derived from an EMBL/GenBank/DDBJ whole genome shotgun (WGS) entry which is preliminary data.</text>
</comment>